<dbReference type="GO" id="GO:0003714">
    <property type="term" value="F:transcription corepressor activity"/>
    <property type="evidence" value="ECO:0007669"/>
    <property type="project" value="InterPro"/>
</dbReference>
<evidence type="ECO:0000313" key="2">
    <source>
        <dbReference type="EMBL" id="GFZ16301.1"/>
    </source>
</evidence>
<dbReference type="Proteomes" id="UP000585474">
    <property type="component" value="Unassembled WGS sequence"/>
</dbReference>
<protein>
    <submittedName>
        <fullName evidence="2">Zinc knuckle (CCHC-type) family protein</fullName>
    </submittedName>
</protein>
<evidence type="ECO:0000313" key="3">
    <source>
        <dbReference type="Proteomes" id="UP000585474"/>
    </source>
</evidence>
<dbReference type="PANTHER" id="PTHR13151:SF2">
    <property type="entry name" value="COREPRESSOR INTERACTING WITH RBPJ 1"/>
    <property type="match status" value="1"/>
</dbReference>
<feature type="compositionally biased region" description="Basic and acidic residues" evidence="1">
    <location>
        <begin position="73"/>
        <end position="83"/>
    </location>
</feature>
<feature type="compositionally biased region" description="Basic and acidic residues" evidence="1">
    <location>
        <begin position="108"/>
        <end position="123"/>
    </location>
</feature>
<dbReference type="InterPro" id="IPR040014">
    <property type="entry name" value="CIR1"/>
</dbReference>
<feature type="compositionally biased region" description="Low complexity" evidence="1">
    <location>
        <begin position="19"/>
        <end position="39"/>
    </location>
</feature>
<dbReference type="AlphaFoldDB" id="A0A7J0GZU2"/>
<sequence length="143" mass="15710">MEEEEGGLRLSKRSHGTLSPTPTSAASGSPSRPTPSASARADEVAREMEMMKAVSFMYVRPPGYNAESAKAAEVSDERKREDQTNTQQDPSVDGASNSMPLEAMPLRDQSRGEKRKPVPKDVFGRALPTEEQFEILKNAPRYV</sequence>
<dbReference type="PANTHER" id="PTHR13151">
    <property type="entry name" value="CBF1 INTERACTING COREPRESSOR CIR"/>
    <property type="match status" value="1"/>
</dbReference>
<organism evidence="2 3">
    <name type="scientific">Actinidia rufa</name>
    <dbReference type="NCBI Taxonomy" id="165716"/>
    <lineage>
        <taxon>Eukaryota</taxon>
        <taxon>Viridiplantae</taxon>
        <taxon>Streptophyta</taxon>
        <taxon>Embryophyta</taxon>
        <taxon>Tracheophyta</taxon>
        <taxon>Spermatophyta</taxon>
        <taxon>Magnoliopsida</taxon>
        <taxon>eudicotyledons</taxon>
        <taxon>Gunneridae</taxon>
        <taxon>Pentapetalae</taxon>
        <taxon>asterids</taxon>
        <taxon>Ericales</taxon>
        <taxon>Actinidiaceae</taxon>
        <taxon>Actinidia</taxon>
    </lineage>
</organism>
<dbReference type="OrthoDB" id="1733114at2759"/>
<gene>
    <name evidence="2" type="ORF">Acr_25g0007100</name>
</gene>
<dbReference type="GO" id="GO:0005634">
    <property type="term" value="C:nucleus"/>
    <property type="evidence" value="ECO:0007669"/>
    <property type="project" value="TreeGrafter"/>
</dbReference>
<proteinExistence type="predicted"/>
<keyword evidence="3" id="KW-1185">Reference proteome</keyword>
<feature type="compositionally biased region" description="Polar residues" evidence="1">
    <location>
        <begin position="84"/>
        <end position="99"/>
    </location>
</feature>
<accession>A0A7J0GZU2</accession>
<evidence type="ECO:0000256" key="1">
    <source>
        <dbReference type="SAM" id="MobiDB-lite"/>
    </source>
</evidence>
<comment type="caution">
    <text evidence="2">The sequence shown here is derived from an EMBL/GenBank/DDBJ whole genome shotgun (WGS) entry which is preliminary data.</text>
</comment>
<feature type="region of interest" description="Disordered" evidence="1">
    <location>
        <begin position="1"/>
        <end position="45"/>
    </location>
</feature>
<reference evidence="2 3" key="1">
    <citation type="submission" date="2019-07" db="EMBL/GenBank/DDBJ databases">
        <title>De Novo Assembly of kiwifruit Actinidia rufa.</title>
        <authorList>
            <person name="Sugita-Konishi S."/>
            <person name="Sato K."/>
            <person name="Mori E."/>
            <person name="Abe Y."/>
            <person name="Kisaki G."/>
            <person name="Hamano K."/>
            <person name="Suezawa K."/>
            <person name="Otani M."/>
            <person name="Fukuda T."/>
            <person name="Manabe T."/>
            <person name="Gomi K."/>
            <person name="Tabuchi M."/>
            <person name="Akimitsu K."/>
            <person name="Kataoka I."/>
        </authorList>
    </citation>
    <scope>NUCLEOTIDE SEQUENCE [LARGE SCALE GENOMIC DNA]</scope>
    <source>
        <strain evidence="3">cv. Fuchu</strain>
    </source>
</reference>
<dbReference type="EMBL" id="BJWL01000025">
    <property type="protein sequence ID" value="GFZ16301.1"/>
    <property type="molecule type" value="Genomic_DNA"/>
</dbReference>
<name>A0A7J0GZU2_9ERIC</name>
<feature type="region of interest" description="Disordered" evidence="1">
    <location>
        <begin position="60"/>
        <end position="123"/>
    </location>
</feature>